<dbReference type="AlphaFoldDB" id="A0A2T5GKL2"/>
<dbReference type="SUPFAM" id="SSF53448">
    <property type="entry name" value="Nucleotide-diphospho-sugar transferases"/>
    <property type="match status" value="1"/>
</dbReference>
<reference evidence="6 7" key="1">
    <citation type="submission" date="2018-04" db="EMBL/GenBank/DDBJ databases">
        <title>Genomic Encyclopedia of Type Strains, Phase III (KMG-III): the genomes of soil and plant-associated and newly described type strains.</title>
        <authorList>
            <person name="Whitman W."/>
        </authorList>
    </citation>
    <scope>NUCLEOTIDE SEQUENCE [LARGE SCALE GENOMIC DNA]</scope>
    <source>
        <strain evidence="6 7">MA101b</strain>
    </source>
</reference>
<keyword evidence="2" id="KW-0328">Glycosyltransferase</keyword>
<dbReference type="PANTHER" id="PTHR43179">
    <property type="entry name" value="RHAMNOSYLTRANSFERASE WBBL"/>
    <property type="match status" value="1"/>
</dbReference>
<accession>A0A2T5GKL2</accession>
<keyword evidence="7" id="KW-1185">Reference proteome</keyword>
<evidence type="ECO:0000259" key="5">
    <source>
        <dbReference type="Pfam" id="PF02709"/>
    </source>
</evidence>
<comment type="similarity">
    <text evidence="1">Belongs to the glycosyltransferase 2 family.</text>
</comment>
<evidence type="ECO:0000313" key="6">
    <source>
        <dbReference type="EMBL" id="PTQ59855.1"/>
    </source>
</evidence>
<dbReference type="Pfam" id="PF02709">
    <property type="entry name" value="Glyco_transf_7C"/>
    <property type="match status" value="1"/>
</dbReference>
<dbReference type="InterPro" id="IPR001173">
    <property type="entry name" value="Glyco_trans_2-like"/>
</dbReference>
<feature type="domain" description="Galactosyltransferase C-terminal" evidence="5">
    <location>
        <begin position="144"/>
        <end position="213"/>
    </location>
</feature>
<dbReference type="Proteomes" id="UP000244189">
    <property type="component" value="Unassembled WGS sequence"/>
</dbReference>
<organism evidence="6 7">
    <name type="scientific">Sphingomonas aurantiaca</name>
    <dbReference type="NCBI Taxonomy" id="185949"/>
    <lineage>
        <taxon>Bacteria</taxon>
        <taxon>Pseudomonadati</taxon>
        <taxon>Pseudomonadota</taxon>
        <taxon>Alphaproteobacteria</taxon>
        <taxon>Sphingomonadales</taxon>
        <taxon>Sphingomonadaceae</taxon>
        <taxon>Sphingomonas</taxon>
    </lineage>
</organism>
<protein>
    <submittedName>
        <fullName evidence="6">GT2 family glycosyltransferase</fullName>
    </submittedName>
</protein>
<evidence type="ECO:0000313" key="7">
    <source>
        <dbReference type="Proteomes" id="UP000244189"/>
    </source>
</evidence>
<dbReference type="GO" id="GO:0016757">
    <property type="term" value="F:glycosyltransferase activity"/>
    <property type="evidence" value="ECO:0007669"/>
    <property type="project" value="UniProtKB-KW"/>
</dbReference>
<dbReference type="EMBL" id="QAOG01000004">
    <property type="protein sequence ID" value="PTQ59855.1"/>
    <property type="molecule type" value="Genomic_DNA"/>
</dbReference>
<evidence type="ECO:0000256" key="2">
    <source>
        <dbReference type="ARBA" id="ARBA00022676"/>
    </source>
</evidence>
<comment type="caution">
    <text evidence="6">The sequence shown here is derived from an EMBL/GenBank/DDBJ whole genome shotgun (WGS) entry which is preliminary data.</text>
</comment>
<dbReference type="InterPro" id="IPR029044">
    <property type="entry name" value="Nucleotide-diphossugar_trans"/>
</dbReference>
<gene>
    <name evidence="6" type="ORF">C8J26_2709</name>
</gene>
<dbReference type="Gene3D" id="3.90.550.10">
    <property type="entry name" value="Spore Coat Polysaccharide Biosynthesis Protein SpsA, Chain A"/>
    <property type="match status" value="1"/>
</dbReference>
<proteinExistence type="inferred from homology"/>
<dbReference type="Pfam" id="PF00535">
    <property type="entry name" value="Glycos_transf_2"/>
    <property type="match status" value="1"/>
</dbReference>
<dbReference type="PANTHER" id="PTHR43179:SF12">
    <property type="entry name" value="GALACTOFURANOSYLTRANSFERASE GLFT2"/>
    <property type="match status" value="1"/>
</dbReference>
<name>A0A2T5GKL2_9SPHN</name>
<evidence type="ECO:0000256" key="3">
    <source>
        <dbReference type="ARBA" id="ARBA00022679"/>
    </source>
</evidence>
<evidence type="ECO:0000259" key="4">
    <source>
        <dbReference type="Pfam" id="PF00535"/>
    </source>
</evidence>
<evidence type="ECO:0000256" key="1">
    <source>
        <dbReference type="ARBA" id="ARBA00006739"/>
    </source>
</evidence>
<dbReference type="InterPro" id="IPR027791">
    <property type="entry name" value="Galactosyl_T_C"/>
</dbReference>
<sequence>MSVSVLTLVRGRREHLVNLIAGLNASLRQPDELVIAYMQPAAHADLPATGFPIREVFVAGDEMPLAAARNRAAAAASGDQLIFLDVDCVPSPTLVGRYAETALQPGGIRLGEVLYLPAGAVADGIDFAALDRIGKRHPDKPAIARDEIRPTPSHGELWGLSFAIAAADWRRAGGMDERYIGYGGEETDFAARLEQAGVAMWWVGGARAYHQHHVVHTPAFQHFDAIIRNARLFRATWGRWCMQYWLGQFSERGLIAWDDEAITILRQPTAEEIAGSKMSPETLFS</sequence>
<keyword evidence="3 6" id="KW-0808">Transferase</keyword>
<feature type="domain" description="Glycosyltransferase 2-like" evidence="4">
    <location>
        <begin position="65"/>
        <end position="104"/>
    </location>
</feature>
<dbReference type="RefSeq" id="WP_107958625.1">
    <property type="nucleotide sequence ID" value="NZ_JASPFP010000001.1"/>
</dbReference>